<keyword evidence="3" id="KW-1185">Reference proteome</keyword>
<sequence length="96" mass="9753">MMDRSCIIVGSTVIAICTNMGAAMMPCNVPPAAMVKVAPVSGALSAISGILSTANITMANWSRSMWQSVVNRAVRVSALGPFGSQFFSATAAVGGS</sequence>
<dbReference type="EMBL" id="JAHQIW010004844">
    <property type="protein sequence ID" value="KAJ1363985.1"/>
    <property type="molecule type" value="Genomic_DNA"/>
</dbReference>
<comment type="caution">
    <text evidence="2">The sequence shown here is derived from an EMBL/GenBank/DDBJ whole genome shotgun (WGS) entry which is preliminary data.</text>
</comment>
<reference evidence="2" key="1">
    <citation type="submission" date="2021-06" db="EMBL/GenBank/DDBJ databases">
        <title>Parelaphostrongylus tenuis whole genome reference sequence.</title>
        <authorList>
            <person name="Garwood T.J."/>
            <person name="Larsen P.A."/>
            <person name="Fountain-Jones N.M."/>
            <person name="Garbe J.R."/>
            <person name="Macchietto M.G."/>
            <person name="Kania S.A."/>
            <person name="Gerhold R.W."/>
            <person name="Richards J.E."/>
            <person name="Wolf T.M."/>
        </authorList>
    </citation>
    <scope>NUCLEOTIDE SEQUENCE</scope>
    <source>
        <strain evidence="2">MNPRO001-30</strain>
        <tissue evidence="2">Meninges</tissue>
    </source>
</reference>
<dbReference type="AlphaFoldDB" id="A0AAD5QVN3"/>
<proteinExistence type="predicted"/>
<dbReference type="EMBL" id="JAHQIW010000582">
    <property type="protein sequence ID" value="KAJ1348926.1"/>
    <property type="molecule type" value="Genomic_DNA"/>
</dbReference>
<evidence type="ECO:0000313" key="1">
    <source>
        <dbReference type="EMBL" id="KAJ1348926.1"/>
    </source>
</evidence>
<dbReference type="Proteomes" id="UP001196413">
    <property type="component" value="Unassembled WGS sequence"/>
</dbReference>
<accession>A0AAD5QVN3</accession>
<evidence type="ECO:0000313" key="2">
    <source>
        <dbReference type="EMBL" id="KAJ1363985.1"/>
    </source>
</evidence>
<evidence type="ECO:0000313" key="3">
    <source>
        <dbReference type="Proteomes" id="UP001196413"/>
    </source>
</evidence>
<organism evidence="2 3">
    <name type="scientific">Parelaphostrongylus tenuis</name>
    <name type="common">Meningeal worm</name>
    <dbReference type="NCBI Taxonomy" id="148309"/>
    <lineage>
        <taxon>Eukaryota</taxon>
        <taxon>Metazoa</taxon>
        <taxon>Ecdysozoa</taxon>
        <taxon>Nematoda</taxon>
        <taxon>Chromadorea</taxon>
        <taxon>Rhabditida</taxon>
        <taxon>Rhabditina</taxon>
        <taxon>Rhabditomorpha</taxon>
        <taxon>Strongyloidea</taxon>
        <taxon>Metastrongylidae</taxon>
        <taxon>Parelaphostrongylus</taxon>
    </lineage>
</organism>
<protein>
    <submittedName>
        <fullName evidence="2">Uncharacterized protein</fullName>
    </submittedName>
</protein>
<gene>
    <name evidence="1" type="ORF">KIN20_004335</name>
    <name evidence="2" type="ORF">KIN20_023966</name>
</gene>
<name>A0AAD5QVN3_PARTN</name>